<dbReference type="GO" id="GO:0042578">
    <property type="term" value="F:phosphoric ester hydrolase activity"/>
    <property type="evidence" value="ECO:0007669"/>
    <property type="project" value="UniProtKB-ARBA"/>
</dbReference>
<protein>
    <recommendedName>
        <fullName evidence="6">Phosphoesterase family protein</fullName>
    </recommendedName>
</protein>
<dbReference type="GO" id="GO:0009395">
    <property type="term" value="P:phospholipid catabolic process"/>
    <property type="evidence" value="ECO:0007669"/>
    <property type="project" value="TreeGrafter"/>
</dbReference>
<sequence length="782" mass="81096">MSGNQTQRVTLLLTSIAAASVLAACGGNSGTPSASASNTTYTGAVAASGFVSGSKTGDPTFQAGYYAGATVCLDANGNGKCDASETSTTTDSTGHFTLQTSATGPLIADISTKASNTATGQAVASHMVLRASAAQIADQGASNVVISPMSSEVQRLVEANNTTYAIEKANLATRLSGGTLGTASVSVSPSDVLADVNSLSGAEQQAVLFEDNQLASRYTYATTKLDRGDMYPDNLAVTGGDPTLPPLAAAGKVTALTAVTPTQSQAPITFAQAQQAAFDVEGIPRYDNIFIIMMENHSVATATSGSTTTPGILGSSDAPFINQFLTSNSQFTTYYSTGNPSEPNYTALGGGDDWGITDDNWWGCGAGTTGANAPTDLPFAGGTASDGQPLVPTGALPPTSAGQLTDYTNSACTTVGASASHNIAAPSLFTLLSQSGMTWRTYSESMNPGQDPRADGIADPAISAAYTGPGGNGAAYTVPAALYKTKHNPGMPYQSTRNLPEFFADSRTIFGTQYTAADWAKSTAYGPMPAGYNTDQFSTDLANGDVGNLNFIMPDQCDDMHGGVDSDVSCQSAGLPIIQRGDDYVRQVVSKIEASPLWANKQRKVAIVVMFDEGEGTSTSCCGWNPQTSDVNQAPLTLTNGVLTPKSTSMYYGGNHGHGNSVFGVATNQANPNIVDSDEYSHFSLVRTLQDMFQIADPVQPSTYLSRAKYTESFIVSNIVNLPEFAGSADTHLDSVRPMNHAYVTPATYTQKLNPADVTGTSLASRGPGPDPTQTNVWSLAK</sequence>
<organism evidence="4 5">
    <name type="scientific">Pararobbsia alpina</name>
    <dbReference type="NCBI Taxonomy" id="621374"/>
    <lineage>
        <taxon>Bacteria</taxon>
        <taxon>Pseudomonadati</taxon>
        <taxon>Pseudomonadota</taxon>
        <taxon>Betaproteobacteria</taxon>
        <taxon>Burkholderiales</taxon>
        <taxon>Burkholderiaceae</taxon>
        <taxon>Pararobbsia</taxon>
    </lineage>
</organism>
<reference evidence="4 5" key="1">
    <citation type="submission" date="2020-04" db="EMBL/GenBank/DDBJ databases">
        <authorList>
            <person name="De Canck E."/>
        </authorList>
    </citation>
    <scope>NUCLEOTIDE SEQUENCE [LARGE SCALE GENOMIC DNA]</scope>
    <source>
        <strain evidence="4 5">LMG 28138</strain>
    </source>
</reference>
<dbReference type="PANTHER" id="PTHR31956:SF1">
    <property type="entry name" value="NON-SPECIFIC PHOSPHOLIPASE C1"/>
    <property type="match status" value="1"/>
</dbReference>
<keyword evidence="3" id="KW-0732">Signal</keyword>
<gene>
    <name evidence="4" type="ORF">LMG28138_00779</name>
</gene>
<name>A0A6S7AVG9_9BURK</name>
<keyword evidence="1" id="KW-0378">Hydrolase</keyword>
<evidence type="ECO:0000256" key="3">
    <source>
        <dbReference type="SAM" id="SignalP"/>
    </source>
</evidence>
<evidence type="ECO:0000313" key="4">
    <source>
        <dbReference type="EMBL" id="CAB3779080.1"/>
    </source>
</evidence>
<evidence type="ECO:0000313" key="5">
    <source>
        <dbReference type="Proteomes" id="UP000494115"/>
    </source>
</evidence>
<dbReference type="Gene3D" id="3.40.720.10">
    <property type="entry name" value="Alkaline Phosphatase, subunit A"/>
    <property type="match status" value="1"/>
</dbReference>
<evidence type="ECO:0008006" key="6">
    <source>
        <dbReference type="Google" id="ProtNLM"/>
    </source>
</evidence>
<dbReference type="Pfam" id="PF04185">
    <property type="entry name" value="Phosphoesterase"/>
    <property type="match status" value="1"/>
</dbReference>
<evidence type="ECO:0000256" key="1">
    <source>
        <dbReference type="ARBA" id="ARBA00022801"/>
    </source>
</evidence>
<dbReference type="InterPro" id="IPR007312">
    <property type="entry name" value="Phosphoesterase"/>
</dbReference>
<proteinExistence type="predicted"/>
<accession>A0A6S7AVG9</accession>
<dbReference type="AlphaFoldDB" id="A0A6S7AVG9"/>
<dbReference type="Proteomes" id="UP000494115">
    <property type="component" value="Unassembled WGS sequence"/>
</dbReference>
<dbReference type="EMBL" id="CADIKM010000002">
    <property type="protein sequence ID" value="CAB3779080.1"/>
    <property type="molecule type" value="Genomic_DNA"/>
</dbReference>
<dbReference type="RefSeq" id="WP_175103308.1">
    <property type="nucleotide sequence ID" value="NZ_CADIKM010000002.1"/>
</dbReference>
<evidence type="ECO:0000256" key="2">
    <source>
        <dbReference type="SAM" id="MobiDB-lite"/>
    </source>
</evidence>
<dbReference type="SUPFAM" id="SSF117074">
    <property type="entry name" value="Hypothetical protein PA1324"/>
    <property type="match status" value="1"/>
</dbReference>
<feature type="chain" id="PRO_5028888007" description="Phosphoesterase family protein" evidence="3">
    <location>
        <begin position="24"/>
        <end position="782"/>
    </location>
</feature>
<keyword evidence="5" id="KW-1185">Reference proteome</keyword>
<dbReference type="PANTHER" id="PTHR31956">
    <property type="entry name" value="NON-SPECIFIC PHOSPHOLIPASE C4-RELATED"/>
    <property type="match status" value="1"/>
</dbReference>
<feature type="compositionally biased region" description="Polar residues" evidence="2">
    <location>
        <begin position="772"/>
        <end position="782"/>
    </location>
</feature>
<feature type="region of interest" description="Disordered" evidence="2">
    <location>
        <begin position="757"/>
        <end position="782"/>
    </location>
</feature>
<feature type="signal peptide" evidence="3">
    <location>
        <begin position="1"/>
        <end position="23"/>
    </location>
</feature>
<dbReference type="InterPro" id="IPR017850">
    <property type="entry name" value="Alkaline_phosphatase_core_sf"/>
</dbReference>